<accession>A0A132ABA6</accession>
<dbReference type="EMBL" id="JXLN01012262">
    <property type="protein sequence ID" value="KPM08264.1"/>
    <property type="molecule type" value="Genomic_DNA"/>
</dbReference>
<proteinExistence type="predicted"/>
<dbReference type="VEuPathDB" id="VectorBase:SSCA001773"/>
<name>A0A132ABA6_SARSC</name>
<gene>
    <name evidence="1" type="ORF">QR98_0067800</name>
</gene>
<reference evidence="1 2" key="1">
    <citation type="journal article" date="2015" name="Parasit. Vectors">
        <title>Draft genome of the scabies mite.</title>
        <authorList>
            <person name="Rider S.D.Jr."/>
            <person name="Morgan M.S."/>
            <person name="Arlian L.G."/>
        </authorList>
    </citation>
    <scope>NUCLEOTIDE SEQUENCE [LARGE SCALE GENOMIC DNA]</scope>
    <source>
        <strain evidence="1">Arlian Lab</strain>
    </source>
</reference>
<organism evidence="1 2">
    <name type="scientific">Sarcoptes scabiei</name>
    <name type="common">Itch mite</name>
    <name type="synonym">Acarus scabiei</name>
    <dbReference type="NCBI Taxonomy" id="52283"/>
    <lineage>
        <taxon>Eukaryota</taxon>
        <taxon>Metazoa</taxon>
        <taxon>Ecdysozoa</taxon>
        <taxon>Arthropoda</taxon>
        <taxon>Chelicerata</taxon>
        <taxon>Arachnida</taxon>
        <taxon>Acari</taxon>
        <taxon>Acariformes</taxon>
        <taxon>Sarcoptiformes</taxon>
        <taxon>Astigmata</taxon>
        <taxon>Psoroptidia</taxon>
        <taxon>Sarcoptoidea</taxon>
        <taxon>Sarcoptidae</taxon>
        <taxon>Sarcoptinae</taxon>
        <taxon>Sarcoptes</taxon>
    </lineage>
</organism>
<evidence type="ECO:0000313" key="2">
    <source>
        <dbReference type="Proteomes" id="UP000616769"/>
    </source>
</evidence>
<protein>
    <submittedName>
        <fullName evidence="1">Uncharacterized protein</fullName>
    </submittedName>
</protein>
<dbReference type="AlphaFoldDB" id="A0A132ABA6"/>
<dbReference type="Proteomes" id="UP000616769">
    <property type="component" value="Unassembled WGS sequence"/>
</dbReference>
<sequence>MTYSPPPSSSNHPLPLSSISARNSYSPYVTSSYEPLVSIVLLHTSKLVQIFLQLIDSTKCLVNSRK</sequence>
<comment type="caution">
    <text evidence="1">The sequence shown here is derived from an EMBL/GenBank/DDBJ whole genome shotgun (WGS) entry which is preliminary data.</text>
</comment>
<evidence type="ECO:0000313" key="1">
    <source>
        <dbReference type="EMBL" id="KPM08264.1"/>
    </source>
</evidence>